<dbReference type="GO" id="GO:0003677">
    <property type="term" value="F:DNA binding"/>
    <property type="evidence" value="ECO:0007669"/>
    <property type="project" value="UniProtKB-UniRule"/>
</dbReference>
<evidence type="ECO:0000256" key="1">
    <source>
        <dbReference type="ARBA" id="ARBA00022723"/>
    </source>
</evidence>
<organism evidence="9 10">
    <name type="scientific">Candidatus Roizmanbacteria bacterium CG10_big_fil_rev_8_21_14_0_10_45_7</name>
    <dbReference type="NCBI Taxonomy" id="1974854"/>
    <lineage>
        <taxon>Bacteria</taxon>
        <taxon>Candidatus Roizmaniibacteriota</taxon>
    </lineage>
</organism>
<feature type="zinc finger region" description="C4-type" evidence="7">
    <location>
        <begin position="57"/>
        <end position="72"/>
    </location>
</feature>
<dbReference type="InterPro" id="IPR000093">
    <property type="entry name" value="DNA_Rcmb_RecR"/>
</dbReference>
<dbReference type="Gene3D" id="1.10.8.420">
    <property type="entry name" value="RecR Domain 1"/>
    <property type="match status" value="1"/>
</dbReference>
<comment type="caution">
    <text evidence="9">The sequence shown here is derived from an EMBL/GenBank/DDBJ whole genome shotgun (WGS) entry which is preliminary data.</text>
</comment>
<evidence type="ECO:0000256" key="4">
    <source>
        <dbReference type="ARBA" id="ARBA00022833"/>
    </source>
</evidence>
<protein>
    <recommendedName>
        <fullName evidence="7">Recombination protein RecR</fullName>
    </recommendedName>
</protein>
<dbReference type="Pfam" id="PF21175">
    <property type="entry name" value="RecR_C"/>
    <property type="match status" value="1"/>
</dbReference>
<evidence type="ECO:0000256" key="5">
    <source>
        <dbReference type="ARBA" id="ARBA00023172"/>
    </source>
</evidence>
<dbReference type="InterPro" id="IPR006171">
    <property type="entry name" value="TOPRIM_dom"/>
</dbReference>
<dbReference type="Pfam" id="PF21176">
    <property type="entry name" value="RecR_HhH"/>
    <property type="match status" value="1"/>
</dbReference>
<evidence type="ECO:0000259" key="8">
    <source>
        <dbReference type="PROSITE" id="PS50880"/>
    </source>
</evidence>
<feature type="domain" description="Toprim" evidence="8">
    <location>
        <begin position="80"/>
        <end position="183"/>
    </location>
</feature>
<reference evidence="10" key="1">
    <citation type="submission" date="2017-09" db="EMBL/GenBank/DDBJ databases">
        <title>Depth-based differentiation of microbial function through sediment-hosted aquifers and enrichment of novel symbionts in the deep terrestrial subsurface.</title>
        <authorList>
            <person name="Probst A.J."/>
            <person name="Ladd B."/>
            <person name="Jarett J.K."/>
            <person name="Geller-Mcgrath D.E."/>
            <person name="Sieber C.M.K."/>
            <person name="Emerson J.B."/>
            <person name="Anantharaman K."/>
            <person name="Thomas B.C."/>
            <person name="Malmstrom R."/>
            <person name="Stieglmeier M."/>
            <person name="Klingl A."/>
            <person name="Woyke T."/>
            <person name="Ryan C.M."/>
            <person name="Banfield J.F."/>
        </authorList>
    </citation>
    <scope>NUCLEOTIDE SEQUENCE [LARGE SCALE GENOMIC DNA]</scope>
</reference>
<dbReference type="CDD" id="cd01025">
    <property type="entry name" value="TOPRIM_recR"/>
    <property type="match status" value="1"/>
</dbReference>
<dbReference type="PROSITE" id="PS01300">
    <property type="entry name" value="RECR"/>
    <property type="match status" value="1"/>
</dbReference>
<proteinExistence type="inferred from homology"/>
<dbReference type="AlphaFoldDB" id="A0A2M8KUH9"/>
<keyword evidence="3 7" id="KW-0863">Zinc-finger</keyword>
<dbReference type="Pfam" id="PF02132">
    <property type="entry name" value="RecR_ZnF"/>
    <property type="match status" value="1"/>
</dbReference>
<keyword evidence="5 7" id="KW-0233">DNA recombination</keyword>
<dbReference type="PROSITE" id="PS50880">
    <property type="entry name" value="TOPRIM"/>
    <property type="match status" value="1"/>
</dbReference>
<dbReference type="Proteomes" id="UP000231569">
    <property type="component" value="Unassembled WGS sequence"/>
</dbReference>
<dbReference type="InterPro" id="IPR015967">
    <property type="entry name" value="Rcmb_RecR_Znf"/>
</dbReference>
<dbReference type="Gene3D" id="6.10.250.240">
    <property type="match status" value="1"/>
</dbReference>
<evidence type="ECO:0000313" key="9">
    <source>
        <dbReference type="EMBL" id="PJE63584.1"/>
    </source>
</evidence>
<name>A0A2M8KUH9_9BACT</name>
<dbReference type="InterPro" id="IPR023627">
    <property type="entry name" value="Rcmb_RecR"/>
</dbReference>
<dbReference type="SMART" id="SM00493">
    <property type="entry name" value="TOPRIM"/>
    <property type="match status" value="1"/>
</dbReference>
<dbReference type="GO" id="GO:0008270">
    <property type="term" value="F:zinc ion binding"/>
    <property type="evidence" value="ECO:0007669"/>
    <property type="project" value="UniProtKB-KW"/>
</dbReference>
<dbReference type="PANTHER" id="PTHR30446">
    <property type="entry name" value="RECOMBINATION PROTEIN RECR"/>
    <property type="match status" value="1"/>
</dbReference>
<keyword evidence="2 7" id="KW-0227">DNA damage</keyword>
<comment type="function">
    <text evidence="7">May play a role in DNA repair. It seems to be involved in an RecBC-independent recombinational process of DNA repair. It may act with RecF and RecO.</text>
</comment>
<dbReference type="Gene3D" id="3.30.60.80">
    <property type="match status" value="1"/>
</dbReference>
<evidence type="ECO:0000256" key="7">
    <source>
        <dbReference type="HAMAP-Rule" id="MF_00017"/>
    </source>
</evidence>
<keyword evidence="6 7" id="KW-0234">DNA repair</keyword>
<evidence type="ECO:0000256" key="6">
    <source>
        <dbReference type="ARBA" id="ARBA00023204"/>
    </source>
</evidence>
<sequence length="206" mass="23230">MKLPAPITELIDQFEGLPGIGHKTASRLAFYMLNIPTERLNRFATALSELKTKTNRCSRCFNLTDTPQCAICTDPARDNSLLCIVEEVLDLVGIEQTRKYHGSYHVLYGRIDPLNNMGPDDILIPQLMKRLAQESKNIREIIIATNPTMEGETTAMYLKKIIDEYAAQHKLTTKISRLAYGLPMGASIEFADYGTLGRSFENRNPY</sequence>
<dbReference type="InterPro" id="IPR034137">
    <property type="entry name" value="TOPRIM_RecR"/>
</dbReference>
<evidence type="ECO:0000313" key="10">
    <source>
        <dbReference type="Proteomes" id="UP000231569"/>
    </source>
</evidence>
<gene>
    <name evidence="7" type="primary">recR</name>
    <name evidence="9" type="ORF">COU89_02560</name>
</gene>
<dbReference type="Gene3D" id="3.40.1360.10">
    <property type="match status" value="1"/>
</dbReference>
<keyword evidence="4 7" id="KW-0862">Zinc</keyword>
<accession>A0A2M8KUH9</accession>
<dbReference type="HAMAP" id="MF_00017">
    <property type="entry name" value="RecR"/>
    <property type="match status" value="1"/>
</dbReference>
<dbReference type="NCBIfam" id="TIGR00615">
    <property type="entry name" value="recR"/>
    <property type="match status" value="1"/>
</dbReference>
<dbReference type="SUPFAM" id="SSF111304">
    <property type="entry name" value="Recombination protein RecR"/>
    <property type="match status" value="1"/>
</dbReference>
<dbReference type="GO" id="GO:0006281">
    <property type="term" value="P:DNA repair"/>
    <property type="evidence" value="ECO:0007669"/>
    <property type="project" value="UniProtKB-UniRule"/>
</dbReference>
<dbReference type="GO" id="GO:0006310">
    <property type="term" value="P:DNA recombination"/>
    <property type="evidence" value="ECO:0007669"/>
    <property type="project" value="UniProtKB-UniRule"/>
</dbReference>
<dbReference type="EMBL" id="PFEE01000056">
    <property type="protein sequence ID" value="PJE63584.1"/>
    <property type="molecule type" value="Genomic_DNA"/>
</dbReference>
<dbReference type="PANTHER" id="PTHR30446:SF0">
    <property type="entry name" value="RECOMBINATION PROTEIN RECR"/>
    <property type="match status" value="1"/>
</dbReference>
<keyword evidence="1 7" id="KW-0479">Metal-binding</keyword>
<evidence type="ECO:0000256" key="2">
    <source>
        <dbReference type="ARBA" id="ARBA00022763"/>
    </source>
</evidence>
<evidence type="ECO:0000256" key="3">
    <source>
        <dbReference type="ARBA" id="ARBA00022771"/>
    </source>
</evidence>
<dbReference type="Pfam" id="PF13662">
    <property type="entry name" value="Toprim_4"/>
    <property type="match status" value="1"/>
</dbReference>
<comment type="similarity">
    <text evidence="7">Belongs to the RecR family.</text>
</comment>